<dbReference type="Pfam" id="PF02826">
    <property type="entry name" value="2-Hacid_dh_C"/>
    <property type="match status" value="1"/>
</dbReference>
<proteinExistence type="predicted"/>
<dbReference type="EMBL" id="JACIHM010000003">
    <property type="protein sequence ID" value="MBB4447162.1"/>
    <property type="molecule type" value="Genomic_DNA"/>
</dbReference>
<evidence type="ECO:0000256" key="1">
    <source>
        <dbReference type="ARBA" id="ARBA00023002"/>
    </source>
</evidence>
<comment type="caution">
    <text evidence="5">The sequence shown here is derived from an EMBL/GenBank/DDBJ whole genome shotgun (WGS) entry which is preliminary data.</text>
</comment>
<reference evidence="7 8" key="1">
    <citation type="submission" date="2020-08" db="EMBL/GenBank/DDBJ databases">
        <title>Genomic Encyclopedia of Type Strains, Phase IV (KMG-V): Genome sequencing to study the core and pangenomes of soil and plant-associated prokaryotes.</title>
        <authorList>
            <person name="Whitman W."/>
        </authorList>
    </citation>
    <scope>NUCLEOTIDE SEQUENCE [LARGE SCALE GENOMIC DNA]</scope>
    <source>
        <strain evidence="5 8">SEMIA 444</strain>
        <strain evidence="4 7">SEMIA 448</strain>
        <strain evidence="6 9">SEMIA 452</strain>
    </source>
</reference>
<dbReference type="InterPro" id="IPR006140">
    <property type="entry name" value="D-isomer_DH_NAD-bd"/>
</dbReference>
<dbReference type="InterPro" id="IPR029752">
    <property type="entry name" value="D-isomer_DH_CS1"/>
</dbReference>
<keyword evidence="8" id="KW-1185">Reference proteome</keyword>
<evidence type="ECO:0000313" key="9">
    <source>
        <dbReference type="Proteomes" id="UP000576087"/>
    </source>
</evidence>
<dbReference type="EMBL" id="JACIGY010000003">
    <property type="protein sequence ID" value="MBB4412530.1"/>
    <property type="molecule type" value="Genomic_DNA"/>
</dbReference>
<keyword evidence="1 5" id="KW-0560">Oxidoreductase</keyword>
<accession>A0A7W6TFI0</accession>
<keyword evidence="2" id="KW-0520">NAD</keyword>
<dbReference type="SUPFAM" id="SSF51735">
    <property type="entry name" value="NAD(P)-binding Rossmann-fold domains"/>
    <property type="match status" value="1"/>
</dbReference>
<evidence type="ECO:0000256" key="2">
    <source>
        <dbReference type="ARBA" id="ARBA00023027"/>
    </source>
</evidence>
<evidence type="ECO:0000313" key="7">
    <source>
        <dbReference type="Proteomes" id="UP000520770"/>
    </source>
</evidence>
<dbReference type="EC" id="1.1.1.79" evidence="5"/>
<dbReference type="CDD" id="cd12164">
    <property type="entry name" value="GDH_like_2"/>
    <property type="match status" value="1"/>
</dbReference>
<sequence>MSLVIIRKNAPTAPWQQAFASQAPDLVVHAWPETGPLEEVDYVLCWAPGAGEIARYPNLKAVFSLGAGVDHLLSDDTIPLHLPIVRMVDKSITDGMVQYVVMAVLNHHRRIDEMRANQAAKIWQKLDLSNPQIGIMGMGGLGKASARALAAMGYRVRGWNRSGRPVEGLDVFGGAGGLKSFLAETDILISLLPHTEETIGILNRETFAALRQGAYVINAGRGEQLVEEDLLRALRSGQICGAMLDVFCKEPLAADHPFWGEERVTVTPHIASWVDPAAGTAHVLRAIEAIKHCEIPEGQVDRTAGY</sequence>
<dbReference type="Proteomes" id="UP000520770">
    <property type="component" value="Unassembled WGS sequence"/>
</dbReference>
<organism evidence="5 8">
    <name type="scientific">Aliirhizobium cellulosilyticum</name>
    <dbReference type="NCBI Taxonomy" id="393664"/>
    <lineage>
        <taxon>Bacteria</taxon>
        <taxon>Pseudomonadati</taxon>
        <taxon>Pseudomonadota</taxon>
        <taxon>Alphaproteobacteria</taxon>
        <taxon>Hyphomicrobiales</taxon>
        <taxon>Rhizobiaceae</taxon>
        <taxon>Aliirhizobium</taxon>
    </lineage>
</organism>
<gene>
    <name evidence="5" type="ORF">GGE31_003043</name>
    <name evidence="4" type="ORF">GGE33_003011</name>
    <name evidence="6" type="ORF">GGE35_002984</name>
</gene>
<dbReference type="InterPro" id="IPR036291">
    <property type="entry name" value="NAD(P)-bd_dom_sf"/>
</dbReference>
<dbReference type="Proteomes" id="UP000524535">
    <property type="component" value="Unassembled WGS sequence"/>
</dbReference>
<dbReference type="Proteomes" id="UP000576087">
    <property type="component" value="Unassembled WGS sequence"/>
</dbReference>
<keyword evidence="5" id="KW-0670">Pyruvate</keyword>
<dbReference type="EC" id="1.1.1.81" evidence="5"/>
<dbReference type="GO" id="GO:0016618">
    <property type="term" value="F:hydroxypyruvate reductase [NAD(P)H] activity"/>
    <property type="evidence" value="ECO:0007669"/>
    <property type="project" value="UniProtKB-EC"/>
</dbReference>
<dbReference type="RefSeq" id="WP_183824234.1">
    <property type="nucleotide sequence ID" value="NZ_JACIGW010000003.1"/>
</dbReference>
<dbReference type="EMBL" id="JACIGW010000003">
    <property type="protein sequence ID" value="MBB4349249.1"/>
    <property type="molecule type" value="Genomic_DNA"/>
</dbReference>
<dbReference type="GO" id="GO:0030267">
    <property type="term" value="F:glyoxylate reductase (NADPH) activity"/>
    <property type="evidence" value="ECO:0007669"/>
    <property type="project" value="UniProtKB-EC"/>
</dbReference>
<protein>
    <submittedName>
        <fullName evidence="5">Glyoxylate/hydroxypyruvate reductase A</fullName>
        <ecNumber evidence="5">1.1.1.79</ecNumber>
        <ecNumber evidence="5">1.1.1.81</ecNumber>
    </submittedName>
</protein>
<evidence type="ECO:0000259" key="3">
    <source>
        <dbReference type="Pfam" id="PF02826"/>
    </source>
</evidence>
<evidence type="ECO:0000313" key="6">
    <source>
        <dbReference type="EMBL" id="MBB4447162.1"/>
    </source>
</evidence>
<dbReference type="PROSITE" id="PS00065">
    <property type="entry name" value="D_2_HYDROXYACID_DH_1"/>
    <property type="match status" value="1"/>
</dbReference>
<dbReference type="Gene3D" id="3.40.50.720">
    <property type="entry name" value="NAD(P)-binding Rossmann-like Domain"/>
    <property type="match status" value="2"/>
</dbReference>
<dbReference type="SUPFAM" id="SSF52283">
    <property type="entry name" value="Formate/glycerate dehydrogenase catalytic domain-like"/>
    <property type="match status" value="1"/>
</dbReference>
<evidence type="ECO:0000313" key="5">
    <source>
        <dbReference type="EMBL" id="MBB4412530.1"/>
    </source>
</evidence>
<dbReference type="PANTHER" id="PTHR43333:SF1">
    <property type="entry name" value="D-ISOMER SPECIFIC 2-HYDROXYACID DEHYDROGENASE NAD-BINDING DOMAIN-CONTAINING PROTEIN"/>
    <property type="match status" value="1"/>
</dbReference>
<feature type="domain" description="D-isomer specific 2-hydroxyacid dehydrogenase NAD-binding" evidence="3">
    <location>
        <begin position="101"/>
        <end position="271"/>
    </location>
</feature>
<evidence type="ECO:0000313" key="4">
    <source>
        <dbReference type="EMBL" id="MBB4349249.1"/>
    </source>
</evidence>
<name>A0A7W6TFI0_9HYPH</name>
<dbReference type="PANTHER" id="PTHR43333">
    <property type="entry name" value="2-HACID_DH_C DOMAIN-CONTAINING PROTEIN"/>
    <property type="match status" value="1"/>
</dbReference>
<dbReference type="AlphaFoldDB" id="A0A7W6TFI0"/>
<evidence type="ECO:0000313" key="8">
    <source>
        <dbReference type="Proteomes" id="UP000524535"/>
    </source>
</evidence>
<dbReference type="GO" id="GO:0051287">
    <property type="term" value="F:NAD binding"/>
    <property type="evidence" value="ECO:0007669"/>
    <property type="project" value="InterPro"/>
</dbReference>